<sequence>MRIFKRRPVADPIEAFWGWWSAAGAEQVAAAVARKDPAATSGVLSEHVRAIDPGLDWELGPGLHAEHTLVVTAAGDPATRATARRWLRAAPPSDRLWEYADLRRPSPAVTIQFEGLPPVVSDEALVTIEPDERAAAVHVGVHHPAFARLPDEAQRRITFLLLDLSLGEEMTETWVGAVETLVDPPEGLVPITELLPAVAAFAAGFTTDTGDPTWRLLEGFVEGRRLIATTEVPLRSIRLPHLDTHVGVTISYPTGRDDGLPDADMLDQLRDLEDHLTRRLGDSGRLLAHETMAGARTLHYYVDGSTPAPAQLHAATTGWPHGHVSLTTSPDPGWQNLSHLGS</sequence>
<evidence type="ECO:0000259" key="2">
    <source>
        <dbReference type="Pfam" id="PF05117"/>
    </source>
</evidence>
<dbReference type="HOGENOM" id="CLU_801252_0_0_11"/>
<dbReference type="eggNOG" id="ENOG5030BCD">
    <property type="taxonomic scope" value="Bacteria"/>
</dbReference>
<gene>
    <name evidence="3" type="ordered locus">Kfla_6402</name>
</gene>
<dbReference type="Proteomes" id="UP000007967">
    <property type="component" value="Chromosome"/>
</dbReference>
<dbReference type="AlphaFoldDB" id="D2PX20"/>
<dbReference type="RefSeq" id="WP_012923952.1">
    <property type="nucleotide sequence ID" value="NC_013729.1"/>
</dbReference>
<name>D2PX20_KRIFD</name>
<organism evidence="3 4">
    <name type="scientific">Kribbella flavida (strain DSM 17836 / JCM 10339 / NBRC 14399)</name>
    <dbReference type="NCBI Taxonomy" id="479435"/>
    <lineage>
        <taxon>Bacteria</taxon>
        <taxon>Bacillati</taxon>
        <taxon>Actinomycetota</taxon>
        <taxon>Actinomycetes</taxon>
        <taxon>Propionibacteriales</taxon>
        <taxon>Kribbellaceae</taxon>
        <taxon>Kribbella</taxon>
    </lineage>
</organism>
<dbReference type="Pfam" id="PF05117">
    <property type="entry name" value="DUF695"/>
    <property type="match status" value="1"/>
</dbReference>
<proteinExistence type="predicted"/>
<evidence type="ECO:0000313" key="3">
    <source>
        <dbReference type="EMBL" id="ADB35400.1"/>
    </source>
</evidence>
<evidence type="ECO:0000313" key="4">
    <source>
        <dbReference type="Proteomes" id="UP000007967"/>
    </source>
</evidence>
<dbReference type="InterPro" id="IPR016097">
    <property type="entry name" value="DUF695"/>
</dbReference>
<evidence type="ECO:0000256" key="1">
    <source>
        <dbReference type="SAM" id="MobiDB-lite"/>
    </source>
</evidence>
<protein>
    <recommendedName>
        <fullName evidence="2">DUF695 domain-containing protein</fullName>
    </recommendedName>
</protein>
<feature type="region of interest" description="Disordered" evidence="1">
    <location>
        <begin position="323"/>
        <end position="342"/>
    </location>
</feature>
<accession>D2PX20</accession>
<dbReference type="KEGG" id="kfl:Kfla_6402"/>
<feature type="domain" description="DUF695" evidence="2">
    <location>
        <begin position="238"/>
        <end position="335"/>
    </location>
</feature>
<reference evidence="4" key="1">
    <citation type="submission" date="2009-09" db="EMBL/GenBank/DDBJ databases">
        <title>The complete genome of Kribbella flavida DSM 17836.</title>
        <authorList>
            <consortium name="US DOE Joint Genome Institute (JGI-PGF)"/>
            <person name="Lucas S."/>
            <person name="Copeland A."/>
            <person name="Lapidus A."/>
            <person name="Glavina del Rio T."/>
            <person name="Dalin E."/>
            <person name="Tice H."/>
            <person name="Bruce D."/>
            <person name="Goodwin L."/>
            <person name="Pitluck S."/>
            <person name="Kyrpides N."/>
            <person name="Mavromatis K."/>
            <person name="Ivanova N."/>
            <person name="Saunders E."/>
            <person name="Brettin T."/>
            <person name="Detter J.C."/>
            <person name="Han C."/>
            <person name="Larimer F."/>
            <person name="Land M."/>
            <person name="Hauser L."/>
            <person name="Markowitz V."/>
            <person name="Cheng J.-F."/>
            <person name="Hugenholtz P."/>
            <person name="Woyke T."/>
            <person name="Wu D."/>
            <person name="Pukall R."/>
            <person name="Klenk H.-P."/>
            <person name="Eisen J.A."/>
        </authorList>
    </citation>
    <scope>NUCLEOTIDE SEQUENCE [LARGE SCALE GENOMIC DNA]</scope>
    <source>
        <strain evidence="4">DSM 17836 / JCM 10339 / NBRC 14399</strain>
    </source>
</reference>
<dbReference type="EMBL" id="CP001736">
    <property type="protein sequence ID" value="ADB35400.1"/>
    <property type="molecule type" value="Genomic_DNA"/>
</dbReference>
<dbReference type="OrthoDB" id="3828153at2"/>
<reference evidence="3 4" key="2">
    <citation type="journal article" date="2010" name="Stand. Genomic Sci.">
        <title>Complete genome sequence of Kribbella flavida type strain (IFO 14399).</title>
        <authorList>
            <person name="Pukall R."/>
            <person name="Lapidus A."/>
            <person name="Glavina Del Rio T."/>
            <person name="Copeland A."/>
            <person name="Tice H."/>
            <person name="Cheng J.-F."/>
            <person name="Lucas S."/>
            <person name="Chen F."/>
            <person name="Nolan M."/>
            <person name="LaButti K."/>
            <person name="Pati A."/>
            <person name="Ivanova N."/>
            <person name="Mavrommatis K."/>
            <person name="Mikhailova N."/>
            <person name="Pitluck S."/>
            <person name="Bruce D."/>
            <person name="Goodwin L."/>
            <person name="Land M."/>
            <person name="Hauser L."/>
            <person name="Chang Y.-J."/>
            <person name="Jeffries C.D."/>
            <person name="Chen A."/>
            <person name="Palaniappan K."/>
            <person name="Chain P."/>
            <person name="Rohde M."/>
            <person name="Goeker M."/>
            <person name="Bristow J."/>
            <person name="Eisen J.A."/>
            <person name="Markowitz V."/>
            <person name="Hugenholtz P."/>
            <person name="Kyrpides N.C."/>
            <person name="Klenk H.-P."/>
            <person name="Brettin T."/>
        </authorList>
    </citation>
    <scope>NUCLEOTIDE SEQUENCE [LARGE SCALE GENOMIC DNA]</scope>
    <source>
        <strain evidence="4">DSM 17836 / JCM 10339 / NBRC 14399</strain>
    </source>
</reference>
<feature type="compositionally biased region" description="Polar residues" evidence="1">
    <location>
        <begin position="325"/>
        <end position="342"/>
    </location>
</feature>
<keyword evidence="4" id="KW-1185">Reference proteome</keyword>
<dbReference type="STRING" id="479435.Kfla_6402"/>